<evidence type="ECO:0000313" key="7">
    <source>
        <dbReference type="Proteomes" id="UP001059971"/>
    </source>
</evidence>
<feature type="region of interest" description="Disordered" evidence="4">
    <location>
        <begin position="329"/>
        <end position="353"/>
    </location>
</feature>
<dbReference type="Gene3D" id="1.10.260.40">
    <property type="entry name" value="lambda repressor-like DNA-binding domains"/>
    <property type="match status" value="1"/>
</dbReference>
<keyword evidence="1" id="KW-0805">Transcription regulation</keyword>
<dbReference type="InterPro" id="IPR028082">
    <property type="entry name" value="Peripla_BP_I"/>
</dbReference>
<dbReference type="PANTHER" id="PTHR30146">
    <property type="entry name" value="LACI-RELATED TRANSCRIPTIONAL REPRESSOR"/>
    <property type="match status" value="1"/>
</dbReference>
<keyword evidence="3" id="KW-0804">Transcription</keyword>
<protein>
    <submittedName>
        <fullName evidence="6">LacI family transcriptional regulator</fullName>
    </submittedName>
</protein>
<dbReference type="Proteomes" id="UP001059971">
    <property type="component" value="Chromosome 2"/>
</dbReference>
<dbReference type="CDD" id="cd01545">
    <property type="entry name" value="PBP1_SalR"/>
    <property type="match status" value="1"/>
</dbReference>
<dbReference type="InterPro" id="IPR000843">
    <property type="entry name" value="HTH_LacI"/>
</dbReference>
<dbReference type="PROSITE" id="PS50932">
    <property type="entry name" value="HTH_LACI_2"/>
    <property type="match status" value="1"/>
</dbReference>
<dbReference type="SUPFAM" id="SSF47413">
    <property type="entry name" value="lambda repressor-like DNA-binding domains"/>
    <property type="match status" value="1"/>
</dbReference>
<dbReference type="Pfam" id="PF13377">
    <property type="entry name" value="Peripla_BP_3"/>
    <property type="match status" value="1"/>
</dbReference>
<dbReference type="PRINTS" id="PR00036">
    <property type="entry name" value="HTHLACI"/>
</dbReference>
<feature type="domain" description="HTH lacI-type" evidence="5">
    <location>
        <begin position="13"/>
        <end position="67"/>
    </location>
</feature>
<dbReference type="EMBL" id="AP018818">
    <property type="protein sequence ID" value="BBF71735.1"/>
    <property type="molecule type" value="Genomic_DNA"/>
</dbReference>
<evidence type="ECO:0000259" key="5">
    <source>
        <dbReference type="PROSITE" id="PS50932"/>
    </source>
</evidence>
<organism evidence="6 7">
    <name type="scientific">Sphingomonas bisphenolicum</name>
    <dbReference type="NCBI Taxonomy" id="296544"/>
    <lineage>
        <taxon>Bacteria</taxon>
        <taxon>Pseudomonadati</taxon>
        <taxon>Pseudomonadota</taxon>
        <taxon>Alphaproteobacteria</taxon>
        <taxon>Sphingomonadales</taxon>
        <taxon>Sphingomonadaceae</taxon>
        <taxon>Sphingomonas</taxon>
    </lineage>
</organism>
<keyword evidence="7" id="KW-1185">Reference proteome</keyword>
<dbReference type="Gene3D" id="3.40.50.2300">
    <property type="match status" value="2"/>
</dbReference>
<dbReference type="PANTHER" id="PTHR30146:SF153">
    <property type="entry name" value="LACTOSE OPERON REPRESSOR"/>
    <property type="match status" value="1"/>
</dbReference>
<evidence type="ECO:0000256" key="3">
    <source>
        <dbReference type="ARBA" id="ARBA00023163"/>
    </source>
</evidence>
<evidence type="ECO:0000256" key="4">
    <source>
        <dbReference type="SAM" id="MobiDB-lite"/>
    </source>
</evidence>
<name>A0ABN5WN46_9SPHN</name>
<evidence type="ECO:0000256" key="1">
    <source>
        <dbReference type="ARBA" id="ARBA00023015"/>
    </source>
</evidence>
<gene>
    <name evidence="6" type="ORF">SBA_ch2_2680</name>
</gene>
<evidence type="ECO:0000256" key="2">
    <source>
        <dbReference type="ARBA" id="ARBA00023125"/>
    </source>
</evidence>
<reference evidence="6" key="1">
    <citation type="submission" date="2018-07" db="EMBL/GenBank/DDBJ databases">
        <title>Complete genome sequence of Sphingomonas bisphenolicum strain AO1, a bisphenol A degradative bacterium isolated from Japanese farm field.</title>
        <authorList>
            <person name="Murakami M."/>
            <person name="Koh M."/>
            <person name="Koba S."/>
            <person name="Matsumura Y."/>
        </authorList>
    </citation>
    <scope>NUCLEOTIDE SEQUENCE</scope>
    <source>
        <strain evidence="6">AO1</strain>
    </source>
</reference>
<proteinExistence type="predicted"/>
<feature type="compositionally biased region" description="Low complexity" evidence="4">
    <location>
        <begin position="338"/>
        <end position="353"/>
    </location>
</feature>
<accession>A0ABN5WN46</accession>
<dbReference type="SUPFAM" id="SSF53822">
    <property type="entry name" value="Periplasmic binding protein-like I"/>
    <property type="match status" value="1"/>
</dbReference>
<keyword evidence="2" id="KW-0238">DNA-binding</keyword>
<dbReference type="SMART" id="SM00354">
    <property type="entry name" value="HTH_LACI"/>
    <property type="match status" value="1"/>
</dbReference>
<dbReference type="RefSeq" id="WP_261937352.1">
    <property type="nucleotide sequence ID" value="NZ_AP018818.1"/>
</dbReference>
<dbReference type="InterPro" id="IPR046335">
    <property type="entry name" value="LacI/GalR-like_sensor"/>
</dbReference>
<evidence type="ECO:0000313" key="6">
    <source>
        <dbReference type="EMBL" id="BBF71735.1"/>
    </source>
</evidence>
<dbReference type="InterPro" id="IPR010982">
    <property type="entry name" value="Lambda_DNA-bd_dom_sf"/>
</dbReference>
<sequence>MPDNDPSTGGNEPTIVDVAALAGVSIRTVSRVLNQSPKVNKETRARIQDAIDALNFRPSLRARALAKGRSFLIGMVHNDRNALVLDSVQRGVGREATRRGYEVICHSVPVGDPGAGQDVLGFCRRARVDGLVVMPPVSDMAGLPAALQADHIPAVAISAVPIEGYGAVLLSQERQAAGDVARHLLALGHRRIAMITGPQDMISAIERRAGFVEALEEAGVGPPVEVEGDYSLAAGMTAAGRLLAISPTPTAIFAANDIMAAGVLKIAAARGIAVPDALSVVGFDGSIVAEMLTPSLTTVARPFGEMAEMATRHLIDLIEGQTPCDLDSPVLSLVPAQSSGPSTDPSDSGPSSP</sequence>
<dbReference type="Pfam" id="PF00356">
    <property type="entry name" value="LacI"/>
    <property type="match status" value="1"/>
</dbReference>
<dbReference type="CDD" id="cd01392">
    <property type="entry name" value="HTH_LacI"/>
    <property type="match status" value="1"/>
</dbReference>
<dbReference type="PROSITE" id="PS00356">
    <property type="entry name" value="HTH_LACI_1"/>
    <property type="match status" value="1"/>
</dbReference>